<evidence type="ECO:0000259" key="2">
    <source>
        <dbReference type="Pfam" id="PF25164"/>
    </source>
</evidence>
<dbReference type="Pfam" id="PF06054">
    <property type="entry name" value="CoiA_nuc"/>
    <property type="match status" value="1"/>
</dbReference>
<sequence length="355" mass="41330">MLTAINQSHQVIIAAAADRRTLYYCPGCRTKVILRRGQRVVAHFAHQSGSHCAVSSEPESQQHLTGKWQMAHYFGEDRVELEPYLKTIRQRPDLIVTQAKGQVPIEFQCSAISPEKLTSRNAGYQQLALKPVWVLGNQYYQHMTRQAQVAPFVTWSAAWGWYLLFWRTATATMELWCQIQTDLLGTIGYQRYRLLGAGQYEFIENKAIRATTWQVNQLRQQIVHGLRYRTPKYMQWQNFCYSHHRLLQTIPDFCFDQPVVVPIFGDSVAIFRYCLLILISELGSDQELNQSQLFCMVEKLRPMLVIGNLANCSERRFRDQLQLVLDDWVQTLMNNGYLHRVGPEKWRVTRQIMPA</sequence>
<gene>
    <name evidence="3" type="ORF">AYR63_11340</name>
</gene>
<dbReference type="STRING" id="240427.AYR62_04300"/>
<protein>
    <recommendedName>
        <fullName evidence="5">Competence protein</fullName>
    </recommendedName>
</protein>
<accession>A0A1B2J017</accession>
<dbReference type="OrthoDB" id="3784230at2"/>
<keyword evidence="4" id="KW-1185">Reference proteome</keyword>
<dbReference type="InterPro" id="IPR057253">
    <property type="entry name" value="CoiA-like_N"/>
</dbReference>
<dbReference type="InterPro" id="IPR010330">
    <property type="entry name" value="CoiA_nuc"/>
</dbReference>
<evidence type="ECO:0000313" key="4">
    <source>
        <dbReference type="Proteomes" id="UP000093267"/>
    </source>
</evidence>
<evidence type="ECO:0000259" key="1">
    <source>
        <dbReference type="Pfam" id="PF06054"/>
    </source>
</evidence>
<dbReference type="Pfam" id="PF25164">
    <property type="entry name" value="CoiA_N"/>
    <property type="match status" value="1"/>
</dbReference>
<evidence type="ECO:0008006" key="5">
    <source>
        <dbReference type="Google" id="ProtNLM"/>
    </source>
</evidence>
<reference evidence="3 4" key="1">
    <citation type="submission" date="2016-03" db="EMBL/GenBank/DDBJ databases">
        <title>Pediococcus and Lactobacillus from brewery environment - whole genome sequencing and assembly.</title>
        <authorList>
            <person name="Behr J."/>
            <person name="Geissler A.J."/>
            <person name="Vogel R.F."/>
        </authorList>
    </citation>
    <scope>NUCLEOTIDE SEQUENCE [LARGE SCALE GENOMIC DNA]</scope>
    <source>
        <strain evidence="3 4">TMW 1.1995</strain>
    </source>
</reference>
<dbReference type="AlphaFoldDB" id="A0A1B2J017"/>
<dbReference type="EMBL" id="CP014924">
    <property type="protein sequence ID" value="ANZ67661.1"/>
    <property type="molecule type" value="Genomic_DNA"/>
</dbReference>
<feature type="domain" description="Competence protein CoiA-like N-terminal" evidence="2">
    <location>
        <begin position="19"/>
        <end position="55"/>
    </location>
</feature>
<dbReference type="Proteomes" id="UP000093267">
    <property type="component" value="Chromosome"/>
</dbReference>
<dbReference type="InterPro" id="IPR021176">
    <property type="entry name" value="Competence-induced_CoiA"/>
</dbReference>
<organism evidence="3 4">
    <name type="scientific">Secundilactobacillus paracollinoides</name>
    <dbReference type="NCBI Taxonomy" id="240427"/>
    <lineage>
        <taxon>Bacteria</taxon>
        <taxon>Bacillati</taxon>
        <taxon>Bacillota</taxon>
        <taxon>Bacilli</taxon>
        <taxon>Lactobacillales</taxon>
        <taxon>Lactobacillaceae</taxon>
        <taxon>Secundilactobacillus</taxon>
    </lineage>
</organism>
<dbReference type="RefSeq" id="WP_065902918.1">
    <property type="nucleotide sequence ID" value="NZ_CP014912.1"/>
</dbReference>
<feature type="domain" description="Competence protein CoiA nuclease-like" evidence="1">
    <location>
        <begin position="59"/>
        <end position="152"/>
    </location>
</feature>
<name>A0A1B2J017_9LACO</name>
<proteinExistence type="predicted"/>
<evidence type="ECO:0000313" key="3">
    <source>
        <dbReference type="EMBL" id="ANZ67661.1"/>
    </source>
</evidence>
<dbReference type="PIRSF" id="PIRSF007487">
    <property type="entry name" value="Competence-induced_CoiA_bac"/>
    <property type="match status" value="1"/>
</dbReference>